<evidence type="ECO:0000256" key="8">
    <source>
        <dbReference type="SAM" id="MobiDB-lite"/>
    </source>
</evidence>
<accession>A0A9Q5HQF0</accession>
<dbReference type="PANTHER" id="PTHR12170:SF3">
    <property type="entry name" value="GH10162P"/>
    <property type="match status" value="1"/>
</dbReference>
<dbReference type="GO" id="GO:0005634">
    <property type="term" value="C:nucleus"/>
    <property type="evidence" value="ECO:0007669"/>
    <property type="project" value="TreeGrafter"/>
</dbReference>
<feature type="compositionally biased region" description="Polar residues" evidence="8">
    <location>
        <begin position="619"/>
        <end position="630"/>
    </location>
</feature>
<feature type="compositionally biased region" description="Basic and acidic residues" evidence="8">
    <location>
        <begin position="523"/>
        <end position="541"/>
    </location>
</feature>
<feature type="region of interest" description="Disordered" evidence="8">
    <location>
        <begin position="1410"/>
        <end position="1439"/>
    </location>
</feature>
<dbReference type="OrthoDB" id="1933281at2759"/>
<dbReference type="Proteomes" id="UP000757232">
    <property type="component" value="Unassembled WGS sequence"/>
</dbReference>
<dbReference type="GO" id="GO:0034657">
    <property type="term" value="C:GID complex"/>
    <property type="evidence" value="ECO:0007669"/>
    <property type="project" value="TreeGrafter"/>
</dbReference>
<evidence type="ECO:0000259" key="10">
    <source>
        <dbReference type="PROSITE" id="PS51867"/>
    </source>
</evidence>
<keyword evidence="5" id="KW-0862">Zinc</keyword>
<feature type="compositionally biased region" description="Low complexity" evidence="8">
    <location>
        <begin position="1422"/>
        <end position="1432"/>
    </location>
</feature>
<dbReference type="PROSITE" id="PS51867">
    <property type="entry name" value="ZF_RING_GID"/>
    <property type="match status" value="1"/>
</dbReference>
<dbReference type="SMART" id="SM00668">
    <property type="entry name" value="CTLH"/>
    <property type="match status" value="1"/>
</dbReference>
<dbReference type="PANTHER" id="PTHR12170">
    <property type="entry name" value="MACROPHAGE ERYTHROBLAST ATTACHER-RELATED"/>
    <property type="match status" value="1"/>
</dbReference>
<protein>
    <submittedName>
        <fullName evidence="11">Uncharacterized protein</fullName>
    </submittedName>
</protein>
<feature type="region of interest" description="Disordered" evidence="8">
    <location>
        <begin position="1270"/>
        <end position="1337"/>
    </location>
</feature>
<dbReference type="GO" id="GO:0061630">
    <property type="term" value="F:ubiquitin protein ligase activity"/>
    <property type="evidence" value="ECO:0007669"/>
    <property type="project" value="InterPro"/>
</dbReference>
<evidence type="ECO:0000256" key="2">
    <source>
        <dbReference type="ARBA" id="ARBA00022490"/>
    </source>
</evidence>
<keyword evidence="2" id="KW-0963">Cytoplasm</keyword>
<feature type="compositionally biased region" description="Polar residues" evidence="8">
    <location>
        <begin position="638"/>
        <end position="649"/>
    </location>
</feature>
<evidence type="ECO:0000313" key="12">
    <source>
        <dbReference type="Proteomes" id="UP000757232"/>
    </source>
</evidence>
<evidence type="ECO:0000256" key="3">
    <source>
        <dbReference type="ARBA" id="ARBA00022723"/>
    </source>
</evidence>
<feature type="domain" description="CTLH" evidence="9">
    <location>
        <begin position="160"/>
        <end position="217"/>
    </location>
</feature>
<feature type="compositionally biased region" description="Basic and acidic residues" evidence="8">
    <location>
        <begin position="855"/>
        <end position="866"/>
    </location>
</feature>
<dbReference type="InterPro" id="IPR006594">
    <property type="entry name" value="LisH"/>
</dbReference>
<keyword evidence="12" id="KW-1185">Reference proteome</keyword>
<feature type="compositionally biased region" description="Basic and acidic residues" evidence="8">
    <location>
        <begin position="598"/>
        <end position="618"/>
    </location>
</feature>
<feature type="region of interest" description="Disordered" evidence="8">
    <location>
        <begin position="428"/>
        <end position="692"/>
    </location>
</feature>
<evidence type="ECO:0000256" key="1">
    <source>
        <dbReference type="ARBA" id="ARBA00004496"/>
    </source>
</evidence>
<dbReference type="Pfam" id="PF08457">
    <property type="entry name" value="Sfi1"/>
    <property type="match status" value="1"/>
</dbReference>
<dbReference type="GO" id="GO:0043161">
    <property type="term" value="P:proteasome-mediated ubiquitin-dependent protein catabolic process"/>
    <property type="evidence" value="ECO:0007669"/>
    <property type="project" value="InterPro"/>
</dbReference>
<keyword evidence="7" id="KW-0175">Coiled coil</keyword>
<evidence type="ECO:0000313" key="11">
    <source>
        <dbReference type="EMBL" id="OCB84085.1"/>
    </source>
</evidence>
<comment type="subcellular location">
    <subcellularLocation>
        <location evidence="1">Cytoplasm</location>
    </subcellularLocation>
</comment>
<keyword evidence="3" id="KW-0479">Metal-binding</keyword>
<dbReference type="PROSITE" id="PS50897">
    <property type="entry name" value="CTLH"/>
    <property type="match status" value="1"/>
</dbReference>
<dbReference type="GO" id="GO:0005737">
    <property type="term" value="C:cytoplasm"/>
    <property type="evidence" value="ECO:0007669"/>
    <property type="project" value="UniProtKB-SubCell"/>
</dbReference>
<feature type="domain" description="RING-Gid-type" evidence="10">
    <location>
        <begin position="325"/>
        <end position="373"/>
    </location>
</feature>
<feature type="compositionally biased region" description="Gly residues" evidence="8">
    <location>
        <begin position="503"/>
        <end position="519"/>
    </location>
</feature>
<feature type="compositionally biased region" description="Low complexity" evidence="8">
    <location>
        <begin position="474"/>
        <end position="486"/>
    </location>
</feature>
<feature type="compositionally biased region" description="Polar residues" evidence="8">
    <location>
        <begin position="585"/>
        <end position="595"/>
    </location>
</feature>
<sequence length="2211" mass="251022">MDAVIKELDRLQNLTSFDPGPSSSGLTSPFTAQKGKQTIGVAEALDGLLAALRDVKERVESGTASEHDVANIAKIVEERKKEIDDRQKEIHATIGRIGKALDKKFTNPVPEIEPLFTLNEAQDALQRTIALHFLRTGQFETAEVFMSESDVTIPPENTVQFIELHSVLTALRRQDIGPALEWCKRNEGFLKDRNSPLEFYLHRSQFMRLLLASNPPDPLPAIAYSRTFSKHFYSAYGNEIGHLASPSVHLDLEPMFAKEYCASLGMSRQVPLRVVGDIGGGGALARIEKGRKVMRERKSEWSQTNELPIEIPLPPENRYHSIFACPVSKEQSTPANPPMMITCGHVIARDSLAKLAKPHGQPATKVYPLKPKDSSFILGEVSEFDNAGNPLKPFGCPRGRLCKFVHPDSGYWATAPRCNRVSLNLRAFPLPSGRGRGHGGPPTGPRERTGSNVLPLGSSNGDSGWGSKMTTMKATTSWGASWSTSTDKGKDKDKEEGKSGLSKGWGSGWDSGWGSGRGSAGDPKNEEIGKDKGKGKGKDSEPPSGGWAEMAAGNDSIPWSGWGATAEWTATSPVATKPVLEQMNEAGSSERSTVSPVPEKRHMSETRIWNDKVKKDSRSQSLGFSSTEPSSKVDVDSPRSSIAPSSVTSWRDMKPFASPIHNRSASPLRQPLTADDSAHSSRAGSVVPFSAVPPPKGVRTLRSVSYKDARDVWNEYIDLIRRLIALKLFLIQERARHKDYKAAQSSPTYTRVGRQGTILLDESMRKIKTRLERDEKAYKAAVDNLCAFEEGFDFAVNALTGRSIDTTEMKRELTGLKSYVDEAKTCVDAMQATGSDIETKARAVTEPVASPSPVVKEEKEEPEKVESATPINQDQEINERLQGLRDKSMGLFSTFLDVRSKSEANDAIRGKVDELKVSLLESLRTEEEELLAKVTKLNEDHASLGRDLEELCDDVAGLLTSLGQVELTMQQEIDRLRESLEEDQRLLEASEARADECQNSLAKSTRNLASLQQGLRTLEESQRGVSEPLLDQVIASLLPIIRTQLYPDFELALELMTSSTVEVVREHNEFELHILFTQQIQPMSMSGTEVQDDLEVDALLEMSAFLPTRASPRPSPRIRQKPRLPNLSSMDITTTSATSSISATLAGLSPKDVAVIDEIIERSPPSATTFLTVFKAYNEVLQERGMDAANDVVYYKILLKLGVVKGVDWGTKWRMVKEQQGYGDANLDADEGDATSESSRVLAPAPRQARGGIQVSRAQTRDILGPLHRHRMEDPRPVSSRRPLSAYARDTVTVHSHRDESSEVTETETGMDTETGQYDTDGQMTEDPDFSSSPTTLIPRERASDTKENALRLSTEPASFPPLPTVDQFLPLQAKKLRSLHGTSEFSSDILTRVSSPPLVKNNTTRRPLQSIRHPNIPIPNPTAAKAPTKAPSHNDSFNEEDTWKKVRMIRDEKEADKFREVMLLERCWEVWKSNLRWLNTMAEKVDEERDKALVQDHLEKWCIRLRRKLNEYEEVGRRHDIYVLRVALMKWKTRMQMVQVSKWREDMRRRMTFIKTKRDERILENAWTKWRQAHQGEAAYLVYERGLIQRTLRRWKGGLAKLERLETAAIEFAQSLDDAQESRAWEFWKRQTDLRGTERIISARVDARLKESALRTWTQKLAINHKAGAFFDRILTKYFYQAWKSSLSKQRVESFADKYKGRQDGILLMAVFRMWTARERGLLMDRAGKAQLLNNAWINWKTHLSSIRIAEGRAIEFRNRPSSALAGAALSRWRQILLAHQTLLSQAEQYGKDILMHRSLLCWRIQLRVKLKLAKHAKVARKYLLMRNAWNRWKEMVQERKREKLLRFLQQRTVQKHFERWRSICSRQRHHKLALKQLQVVISTRILTDSLSKWTNRVIAVKLRELEAVDRRDHRTLTLCYDKWKRVTKQHADELRLMQSYQYVKREELLRRMFHKWHSATKNNCHRRLVLQEREEEMKFTLLEKAWDRWREKYKVEQLAPLEAKFAIQRQKSHLYQAYLIWHSKTRSIPAIRFYSSRTKAKFWRIWREGMPKVLQAREARKRDAQKVLSRALDKWTQAYRTKIALKAVARARYLRLPSGVPRQSVPLSFTLRNIPRSTPSITSGRATRPVSPAIDVQSERAISIRDDVDDSASRAGSTGVPRRRLSALRATKLSIARPTYESGDVPNERKTDLWHELRRVQKKPLSHRG</sequence>
<comment type="caution">
    <text evidence="11">The sequence shown here is derived from an EMBL/GenBank/DDBJ whole genome shotgun (WGS) entry which is preliminary data.</text>
</comment>
<dbReference type="InterPro" id="IPR044063">
    <property type="entry name" value="ZF_RING_GID"/>
</dbReference>
<dbReference type="EMBL" id="LNZH02000216">
    <property type="protein sequence ID" value="OCB84085.1"/>
    <property type="molecule type" value="Genomic_DNA"/>
</dbReference>
<dbReference type="InterPro" id="IPR024964">
    <property type="entry name" value="CTLH/CRA"/>
</dbReference>
<dbReference type="InterPro" id="IPR006595">
    <property type="entry name" value="CTLH_C"/>
</dbReference>
<feature type="compositionally biased region" description="Basic and acidic residues" evidence="8">
    <location>
        <begin position="487"/>
        <end position="498"/>
    </location>
</feature>
<keyword evidence="4 6" id="KW-0863">Zinc-finger</keyword>
<feature type="coiled-coil region" evidence="7">
    <location>
        <begin position="973"/>
        <end position="1021"/>
    </location>
</feature>
<evidence type="ECO:0000256" key="4">
    <source>
        <dbReference type="ARBA" id="ARBA00022771"/>
    </source>
</evidence>
<reference evidence="11" key="1">
    <citation type="submission" date="2016-06" db="EMBL/GenBank/DDBJ databases">
        <title>Draft Genome sequence of the fungus Inonotus baumii.</title>
        <authorList>
            <person name="Zhu H."/>
            <person name="Lin W."/>
        </authorList>
    </citation>
    <scope>NUCLEOTIDE SEQUENCE</scope>
    <source>
        <strain evidence="11">821</strain>
    </source>
</reference>
<dbReference type="InterPro" id="IPR013665">
    <property type="entry name" value="Sfi1_dom"/>
</dbReference>
<dbReference type="PROSITE" id="PS50896">
    <property type="entry name" value="LISH"/>
    <property type="match status" value="1"/>
</dbReference>
<evidence type="ECO:0000256" key="6">
    <source>
        <dbReference type="PROSITE-ProRule" id="PRU01215"/>
    </source>
</evidence>
<feature type="compositionally biased region" description="Acidic residues" evidence="8">
    <location>
        <begin position="1302"/>
        <end position="1311"/>
    </location>
</feature>
<gene>
    <name evidence="11" type="ORF">A7U60_g8757</name>
</gene>
<dbReference type="GO" id="GO:0008270">
    <property type="term" value="F:zinc ion binding"/>
    <property type="evidence" value="ECO:0007669"/>
    <property type="project" value="UniProtKB-KW"/>
</dbReference>
<feature type="compositionally biased region" description="Polar residues" evidence="8">
    <location>
        <begin position="457"/>
        <end position="473"/>
    </location>
</feature>
<organism evidence="11 12">
    <name type="scientific">Sanghuangporus baumii</name>
    <name type="common">Phellinus baumii</name>
    <dbReference type="NCBI Taxonomy" id="108892"/>
    <lineage>
        <taxon>Eukaryota</taxon>
        <taxon>Fungi</taxon>
        <taxon>Dikarya</taxon>
        <taxon>Basidiomycota</taxon>
        <taxon>Agaricomycotina</taxon>
        <taxon>Agaricomycetes</taxon>
        <taxon>Hymenochaetales</taxon>
        <taxon>Hymenochaetaceae</taxon>
        <taxon>Sanghuangporus</taxon>
    </lineage>
</organism>
<name>A0A9Q5HQF0_SANBA</name>
<proteinExistence type="predicted"/>
<dbReference type="Pfam" id="PF10607">
    <property type="entry name" value="CTLH"/>
    <property type="match status" value="1"/>
</dbReference>
<evidence type="ECO:0000259" key="9">
    <source>
        <dbReference type="PROSITE" id="PS50897"/>
    </source>
</evidence>
<dbReference type="InterPro" id="IPR045098">
    <property type="entry name" value="Fyv10_fam"/>
</dbReference>
<evidence type="ECO:0000256" key="7">
    <source>
        <dbReference type="SAM" id="Coils"/>
    </source>
</evidence>
<evidence type="ECO:0000256" key="5">
    <source>
        <dbReference type="ARBA" id="ARBA00022833"/>
    </source>
</evidence>
<feature type="zinc finger region" description="RING-Gid-type" evidence="6">
    <location>
        <begin position="325"/>
        <end position="373"/>
    </location>
</feature>
<feature type="region of interest" description="Disordered" evidence="8">
    <location>
        <begin position="848"/>
        <end position="868"/>
    </location>
</feature>